<dbReference type="Pfam" id="PF00367">
    <property type="entry name" value="PTS_EIIB"/>
    <property type="match status" value="1"/>
</dbReference>
<feature type="transmembrane region" description="Helical" evidence="13">
    <location>
        <begin position="257"/>
        <end position="275"/>
    </location>
</feature>
<dbReference type="GO" id="GO:0019866">
    <property type="term" value="C:organelle inner membrane"/>
    <property type="evidence" value="ECO:0007669"/>
    <property type="project" value="InterPro"/>
</dbReference>
<dbReference type="InterPro" id="IPR036878">
    <property type="entry name" value="Glu_permease_IIB"/>
</dbReference>
<dbReference type="InterPro" id="IPR003352">
    <property type="entry name" value="PTS_EIIC"/>
</dbReference>
<keyword evidence="9 13" id="KW-1133">Transmembrane helix</keyword>
<evidence type="ECO:0000256" key="4">
    <source>
        <dbReference type="ARBA" id="ARBA00022597"/>
    </source>
</evidence>
<dbReference type="PROSITE" id="PS01035">
    <property type="entry name" value="PTS_EIIB_TYPE_1_CYS"/>
    <property type="match status" value="1"/>
</dbReference>
<dbReference type="GO" id="GO:0016301">
    <property type="term" value="F:kinase activity"/>
    <property type="evidence" value="ECO:0007669"/>
    <property type="project" value="UniProtKB-KW"/>
</dbReference>
<dbReference type="STRING" id="571932.SAMN05421743_102311"/>
<evidence type="ECO:0000256" key="9">
    <source>
        <dbReference type="ARBA" id="ARBA00022989"/>
    </source>
</evidence>
<evidence type="ECO:0000256" key="6">
    <source>
        <dbReference type="ARBA" id="ARBA00022683"/>
    </source>
</evidence>
<organism evidence="17 18">
    <name type="scientific">Thalassobacillus cyri</name>
    <dbReference type="NCBI Taxonomy" id="571932"/>
    <lineage>
        <taxon>Bacteria</taxon>
        <taxon>Bacillati</taxon>
        <taxon>Bacillota</taxon>
        <taxon>Bacilli</taxon>
        <taxon>Bacillales</taxon>
        <taxon>Bacillaceae</taxon>
        <taxon>Thalassobacillus</taxon>
    </lineage>
</organism>
<dbReference type="Proteomes" id="UP000198584">
    <property type="component" value="Unassembled WGS sequence"/>
</dbReference>
<evidence type="ECO:0000313" key="18">
    <source>
        <dbReference type="Proteomes" id="UP000198584"/>
    </source>
</evidence>
<feature type="transmembrane region" description="Helical" evidence="13">
    <location>
        <begin position="336"/>
        <end position="355"/>
    </location>
</feature>
<dbReference type="Pfam" id="PF02378">
    <property type="entry name" value="PTS_EIIC"/>
    <property type="match status" value="1"/>
</dbReference>
<evidence type="ECO:0000256" key="3">
    <source>
        <dbReference type="ARBA" id="ARBA00022475"/>
    </source>
</evidence>
<dbReference type="FunFam" id="2.70.70.10:FF:000001">
    <property type="entry name" value="PTS system glucose-specific IIA component"/>
    <property type="match status" value="1"/>
</dbReference>
<feature type="region of interest" description="Disordered" evidence="12">
    <location>
        <begin position="469"/>
        <end position="493"/>
    </location>
</feature>
<dbReference type="NCBIfam" id="TIGR01998">
    <property type="entry name" value="PTS-II-BC-nag"/>
    <property type="match status" value="1"/>
</dbReference>
<dbReference type="PROSITE" id="PS51103">
    <property type="entry name" value="PTS_EIIC_TYPE_1"/>
    <property type="match status" value="1"/>
</dbReference>
<comment type="subcellular location">
    <subcellularLocation>
        <location evidence="1">Cell membrane</location>
        <topology evidence="1">Multi-pass membrane protein</topology>
    </subcellularLocation>
</comment>
<evidence type="ECO:0000256" key="2">
    <source>
        <dbReference type="ARBA" id="ARBA00022448"/>
    </source>
</evidence>
<dbReference type="PANTHER" id="PTHR30009:SF4">
    <property type="entry name" value="PTS SYSTEM N-ACETYLGLUCOSAMINE-SPECIFIC EIICBA COMPONENT"/>
    <property type="match status" value="1"/>
</dbReference>
<keyword evidence="8" id="KW-0418">Kinase</keyword>
<evidence type="ECO:0000256" key="13">
    <source>
        <dbReference type="SAM" id="Phobius"/>
    </source>
</evidence>
<evidence type="ECO:0000256" key="11">
    <source>
        <dbReference type="PROSITE-ProRule" id="PRU00421"/>
    </source>
</evidence>
<evidence type="ECO:0000256" key="7">
    <source>
        <dbReference type="ARBA" id="ARBA00022692"/>
    </source>
</evidence>
<dbReference type="InterPro" id="IPR001127">
    <property type="entry name" value="PTS_EIIA_1_perm"/>
</dbReference>
<feature type="transmembrane region" description="Helical" evidence="13">
    <location>
        <begin position="42"/>
        <end position="62"/>
    </location>
</feature>
<dbReference type="InterPro" id="IPR011055">
    <property type="entry name" value="Dup_hybrid_motif"/>
</dbReference>
<keyword evidence="3" id="KW-1003">Cell membrane</keyword>
<feature type="active site" description="Phosphocysteine intermediate; for EIIB activity" evidence="11">
    <location>
        <position position="413"/>
    </location>
</feature>
<evidence type="ECO:0000256" key="12">
    <source>
        <dbReference type="SAM" id="MobiDB-lite"/>
    </source>
</evidence>
<name>A0A1H3XYZ6_9BACI</name>
<dbReference type="InterPro" id="IPR013013">
    <property type="entry name" value="PTS_EIIC_1"/>
</dbReference>
<feature type="transmembrane region" description="Helical" evidence="13">
    <location>
        <begin position="69"/>
        <end position="86"/>
    </location>
</feature>
<dbReference type="GO" id="GO:0015572">
    <property type="term" value="F:N-acetylglucosamine transmembrane transporter activity"/>
    <property type="evidence" value="ECO:0007669"/>
    <property type="project" value="InterPro"/>
</dbReference>
<dbReference type="RefSeq" id="WP_093042541.1">
    <property type="nucleotide sequence ID" value="NZ_FNQR01000002.1"/>
</dbReference>
<evidence type="ECO:0000256" key="1">
    <source>
        <dbReference type="ARBA" id="ARBA00004651"/>
    </source>
</evidence>
<sequence length="644" mass="69250">MLAFLQRIGKSLMFPIAMLPAAALLVRLGAEDMLDIPFVAQAGNGILANLALIFAIGVAMGFAKDGSGGAALSGAVGYLVLTGGVESFGDDLSMGVFGGIIAGIIAGLLYNRFYQTQLPDWLSFFGGKRFVPIITAVVMVVLSGVFGFIWPPIQAAINGLGEWMLGAGALGVGAYGFFNRLLIPIGLHHVINTVVWFDFGSYMPPGADEVVRGEISRFLAGDPSAGSFLAGFFPIMMFGLPAACLAMYAAAKKHRRAAVGGMLFSIAVTSFLTGVTEPIEFSFMFLSPLLYVVHALLTALSMMVSLWLDIRHGFGFSAGFIDYLLNFGIADKPIMLFIQGLVFAVIYFVIFYALIVKLDLKTPGREDEDEVLAEENQQVGQPSSGKGRDYDTKAYHYLTALGGPENIKTLDYCATRLRLQMNDMEAVDEKALKRQGANGVMKLNKTNMHVIVGTTVDFLAEAMRKRMDSNDMQAPGGEAVQEDTKTDGSAGLPALDKADIVSPAKGKLMNLSEVPDEVFAQKMMGEGFAIDPADGLFVSPVDGEIINVFPTKHAIGIKADSGHEILVHVGLDTVKLQGEGFEVFVTEGQRVKMGDKLLHADLDYLKANVPSTISPIVFTNLNEGEKVSVTEAKDVNVNERNILY</sequence>
<dbReference type="PROSITE" id="PS51093">
    <property type="entry name" value="PTS_EIIA_TYPE_1"/>
    <property type="match status" value="1"/>
</dbReference>
<dbReference type="AlphaFoldDB" id="A0A1H3XYZ6"/>
<evidence type="ECO:0000256" key="10">
    <source>
        <dbReference type="ARBA" id="ARBA00023136"/>
    </source>
</evidence>
<keyword evidence="7 13" id="KW-0812">Transmembrane</keyword>
<dbReference type="SUPFAM" id="SSF51261">
    <property type="entry name" value="Duplicated hybrid motif"/>
    <property type="match status" value="1"/>
</dbReference>
<dbReference type="GO" id="GO:0015764">
    <property type="term" value="P:N-acetylglucosamine transport"/>
    <property type="evidence" value="ECO:0007669"/>
    <property type="project" value="TreeGrafter"/>
</dbReference>
<feature type="domain" description="PTS EIIA type-1" evidence="14">
    <location>
        <begin position="516"/>
        <end position="620"/>
    </location>
</feature>
<dbReference type="PROSITE" id="PS00371">
    <property type="entry name" value="PTS_EIIA_TYPE_1_HIS"/>
    <property type="match status" value="1"/>
</dbReference>
<keyword evidence="5" id="KW-0808">Transferase</keyword>
<gene>
    <name evidence="17" type="ORF">SAMN05421743_102311</name>
</gene>
<evidence type="ECO:0000313" key="17">
    <source>
        <dbReference type="EMBL" id="SEA04596.1"/>
    </source>
</evidence>
<evidence type="ECO:0000256" key="8">
    <source>
        <dbReference type="ARBA" id="ARBA00022777"/>
    </source>
</evidence>
<dbReference type="NCBIfam" id="TIGR00826">
    <property type="entry name" value="EIIB_glc"/>
    <property type="match status" value="1"/>
</dbReference>
<dbReference type="CDD" id="cd00212">
    <property type="entry name" value="PTS_IIB_glc"/>
    <property type="match status" value="1"/>
</dbReference>
<dbReference type="InterPro" id="IPR018113">
    <property type="entry name" value="PTrfase_EIIB_Cys"/>
</dbReference>
<dbReference type="NCBIfam" id="TIGR00830">
    <property type="entry name" value="PTBA"/>
    <property type="match status" value="1"/>
</dbReference>
<dbReference type="Gene3D" id="2.70.70.10">
    <property type="entry name" value="Glucose Permease (Domain IIA)"/>
    <property type="match status" value="1"/>
</dbReference>
<keyword evidence="2" id="KW-0813">Transport</keyword>
<dbReference type="OrthoDB" id="9764327at2"/>
<feature type="transmembrane region" description="Helical" evidence="13">
    <location>
        <begin position="225"/>
        <end position="250"/>
    </location>
</feature>
<feature type="domain" description="PTS EIIC type-1" evidence="16">
    <location>
        <begin position="1"/>
        <end position="367"/>
    </location>
</feature>
<dbReference type="PROSITE" id="PS51098">
    <property type="entry name" value="PTS_EIIB_TYPE_1"/>
    <property type="match status" value="1"/>
</dbReference>
<feature type="transmembrane region" description="Helical" evidence="13">
    <location>
        <begin position="281"/>
        <end position="300"/>
    </location>
</feature>
<evidence type="ECO:0000256" key="5">
    <source>
        <dbReference type="ARBA" id="ARBA00022679"/>
    </source>
</evidence>
<evidence type="ECO:0000259" key="16">
    <source>
        <dbReference type="PROSITE" id="PS51103"/>
    </source>
</evidence>
<dbReference type="InterPro" id="IPR050429">
    <property type="entry name" value="PTS_Glucose_EIICBA"/>
</dbReference>
<evidence type="ECO:0000259" key="14">
    <source>
        <dbReference type="PROSITE" id="PS51093"/>
    </source>
</evidence>
<accession>A0A1H3XYZ6</accession>
<feature type="transmembrane region" description="Helical" evidence="13">
    <location>
        <begin position="92"/>
        <end position="110"/>
    </location>
</feature>
<dbReference type="Gene3D" id="3.30.1360.60">
    <property type="entry name" value="Glucose permease domain IIB"/>
    <property type="match status" value="1"/>
</dbReference>
<feature type="transmembrane region" description="Helical" evidence="13">
    <location>
        <begin position="12"/>
        <end position="30"/>
    </location>
</feature>
<dbReference type="PANTHER" id="PTHR30009">
    <property type="entry name" value="CYTOCHROME C-TYPE SYNTHESIS PROTEIN AND PTS TRANSMEMBRANE COMPONENT"/>
    <property type="match status" value="1"/>
</dbReference>
<dbReference type="InterPro" id="IPR001996">
    <property type="entry name" value="PTS_IIB_1"/>
</dbReference>
<evidence type="ECO:0000259" key="15">
    <source>
        <dbReference type="PROSITE" id="PS51098"/>
    </source>
</evidence>
<dbReference type="GO" id="GO:0005886">
    <property type="term" value="C:plasma membrane"/>
    <property type="evidence" value="ECO:0007669"/>
    <property type="project" value="UniProtKB-SubCell"/>
</dbReference>
<dbReference type="SUPFAM" id="SSF55604">
    <property type="entry name" value="Glucose permease domain IIB"/>
    <property type="match status" value="1"/>
</dbReference>
<dbReference type="CDD" id="cd00210">
    <property type="entry name" value="PTS_IIA_glc"/>
    <property type="match status" value="1"/>
</dbReference>
<protein>
    <submittedName>
        <fullName evidence="17">PTS system, N-acetylglucosamine-specific IIC component</fullName>
    </submittedName>
</protein>
<dbReference type="InterPro" id="IPR010974">
    <property type="entry name" value="PTS_IIBC_nag"/>
</dbReference>
<dbReference type="GO" id="GO:0090563">
    <property type="term" value="F:protein-phosphocysteine-sugar phosphotransferase activity"/>
    <property type="evidence" value="ECO:0007669"/>
    <property type="project" value="TreeGrafter"/>
</dbReference>
<dbReference type="GO" id="GO:0008982">
    <property type="term" value="F:protein-N(PI)-phosphohistidine-sugar phosphotransferase activity"/>
    <property type="evidence" value="ECO:0007669"/>
    <property type="project" value="InterPro"/>
</dbReference>
<dbReference type="Pfam" id="PF00358">
    <property type="entry name" value="PTS_EIIA_1"/>
    <property type="match status" value="1"/>
</dbReference>
<dbReference type="EMBL" id="FNQR01000002">
    <property type="protein sequence ID" value="SEA04596.1"/>
    <property type="molecule type" value="Genomic_DNA"/>
</dbReference>
<feature type="transmembrane region" description="Helical" evidence="13">
    <location>
        <begin position="130"/>
        <end position="150"/>
    </location>
</feature>
<keyword evidence="18" id="KW-1185">Reference proteome</keyword>
<reference evidence="17 18" key="1">
    <citation type="submission" date="2016-10" db="EMBL/GenBank/DDBJ databases">
        <authorList>
            <person name="de Groot N.N."/>
        </authorList>
    </citation>
    <scope>NUCLEOTIDE SEQUENCE [LARGE SCALE GENOMIC DNA]</scope>
    <source>
        <strain evidence="17 18">CCM7597</strain>
    </source>
</reference>
<feature type="compositionally biased region" description="Polar residues" evidence="12">
    <location>
        <begin position="375"/>
        <end position="384"/>
    </location>
</feature>
<feature type="transmembrane region" description="Helical" evidence="13">
    <location>
        <begin position="156"/>
        <end position="178"/>
    </location>
</feature>
<keyword evidence="6" id="KW-0598">Phosphotransferase system</keyword>
<feature type="domain" description="PTS EIIB type-1" evidence="15">
    <location>
        <begin position="391"/>
        <end position="473"/>
    </location>
</feature>
<keyword evidence="10 13" id="KW-0472">Membrane</keyword>
<proteinExistence type="predicted"/>
<keyword evidence="4" id="KW-0762">Sugar transport</keyword>
<dbReference type="GO" id="GO:0009401">
    <property type="term" value="P:phosphoenolpyruvate-dependent sugar phosphotransferase system"/>
    <property type="evidence" value="ECO:0007669"/>
    <property type="project" value="UniProtKB-KW"/>
</dbReference>
<feature type="region of interest" description="Disordered" evidence="12">
    <location>
        <begin position="369"/>
        <end position="390"/>
    </location>
</feature>
<feature type="transmembrane region" description="Helical" evidence="13">
    <location>
        <begin position="312"/>
        <end position="330"/>
    </location>
</feature>